<feature type="compositionally biased region" description="Basic and acidic residues" evidence="7">
    <location>
        <begin position="227"/>
        <end position="241"/>
    </location>
</feature>
<feature type="region of interest" description="Disordered" evidence="7">
    <location>
        <begin position="1"/>
        <end position="241"/>
    </location>
</feature>
<dbReference type="InterPro" id="IPR051037">
    <property type="entry name" value="RNAPII_TF_IWS1"/>
</dbReference>
<evidence type="ECO:0000256" key="1">
    <source>
        <dbReference type="ARBA" id="ARBA00023015"/>
    </source>
</evidence>
<evidence type="ECO:0000256" key="4">
    <source>
        <dbReference type="ARBA" id="ARBA00037349"/>
    </source>
</evidence>
<protein>
    <submittedName>
        <fullName evidence="9">Transcription factor iws-1</fullName>
    </submittedName>
</protein>
<comment type="caution">
    <text evidence="9">The sequence shown here is derived from an EMBL/GenBank/DDBJ whole genome shotgun (WGS) entry which is preliminary data.</text>
</comment>
<gene>
    <name evidence="9" type="ORF">AAP_01429</name>
</gene>
<dbReference type="AlphaFoldDB" id="A0A162IMY4"/>
<keyword evidence="10" id="KW-1185">Reference proteome</keyword>
<dbReference type="EMBL" id="AZGZ01000004">
    <property type="protein sequence ID" value="KZZ95753.1"/>
    <property type="molecule type" value="Genomic_DNA"/>
</dbReference>
<dbReference type="Gene3D" id="1.20.930.10">
    <property type="entry name" value="Conserved domain common to transcription factors TFIIS, elongin A, CRSP70"/>
    <property type="match status" value="1"/>
</dbReference>
<dbReference type="FunFam" id="1.20.930.10:FF:000003">
    <property type="entry name" value="Putative Transcription factor IWS1"/>
    <property type="match status" value="1"/>
</dbReference>
<feature type="domain" description="TFIIS N-terminal" evidence="8">
    <location>
        <begin position="282"/>
        <end position="359"/>
    </location>
</feature>
<accession>A0A162IMY4</accession>
<evidence type="ECO:0000256" key="5">
    <source>
        <dbReference type="ARBA" id="ARBA00037992"/>
    </source>
</evidence>
<evidence type="ECO:0000313" key="10">
    <source>
        <dbReference type="Proteomes" id="UP000242877"/>
    </source>
</evidence>
<dbReference type="Proteomes" id="UP000242877">
    <property type="component" value="Unassembled WGS sequence"/>
</dbReference>
<comment type="subcellular location">
    <subcellularLocation>
        <location evidence="6">Nucleus</location>
    </subcellularLocation>
</comment>
<feature type="compositionally biased region" description="Basic and acidic residues" evidence="7">
    <location>
        <begin position="55"/>
        <end position="64"/>
    </location>
</feature>
<organism evidence="9 10">
    <name type="scientific">Ascosphaera apis ARSEF 7405</name>
    <dbReference type="NCBI Taxonomy" id="392613"/>
    <lineage>
        <taxon>Eukaryota</taxon>
        <taxon>Fungi</taxon>
        <taxon>Dikarya</taxon>
        <taxon>Ascomycota</taxon>
        <taxon>Pezizomycotina</taxon>
        <taxon>Eurotiomycetes</taxon>
        <taxon>Eurotiomycetidae</taxon>
        <taxon>Onygenales</taxon>
        <taxon>Ascosphaeraceae</taxon>
        <taxon>Ascosphaera</taxon>
    </lineage>
</organism>
<dbReference type="GO" id="GO:0005634">
    <property type="term" value="C:nucleus"/>
    <property type="evidence" value="ECO:0007669"/>
    <property type="project" value="UniProtKB-SubCell"/>
</dbReference>
<dbReference type="InterPro" id="IPR035441">
    <property type="entry name" value="TFIIS/LEDGF_dom_sf"/>
</dbReference>
<evidence type="ECO:0000313" key="9">
    <source>
        <dbReference type="EMBL" id="KZZ95753.1"/>
    </source>
</evidence>
<evidence type="ECO:0000256" key="6">
    <source>
        <dbReference type="PROSITE-ProRule" id="PRU00649"/>
    </source>
</evidence>
<evidence type="ECO:0000256" key="7">
    <source>
        <dbReference type="SAM" id="MobiDB-lite"/>
    </source>
</evidence>
<feature type="compositionally biased region" description="Polar residues" evidence="7">
    <location>
        <begin position="22"/>
        <end position="39"/>
    </location>
</feature>
<dbReference type="VEuPathDB" id="FungiDB:AAP_01429"/>
<evidence type="ECO:0000256" key="3">
    <source>
        <dbReference type="ARBA" id="ARBA00023242"/>
    </source>
</evidence>
<dbReference type="Pfam" id="PF08711">
    <property type="entry name" value="Med26"/>
    <property type="match status" value="1"/>
</dbReference>
<keyword evidence="2" id="KW-0804">Transcription</keyword>
<keyword evidence="1" id="KW-0805">Transcription regulation</keyword>
<dbReference type="InterPro" id="IPR017923">
    <property type="entry name" value="TFIIS_N"/>
</dbReference>
<evidence type="ECO:0000256" key="2">
    <source>
        <dbReference type="ARBA" id="ARBA00023163"/>
    </source>
</evidence>
<name>A0A162IMY4_9EURO</name>
<dbReference type="PANTHER" id="PTHR46010">
    <property type="entry name" value="PROTEIN IWS1 HOMOLOG"/>
    <property type="match status" value="1"/>
</dbReference>
<feature type="compositionally biased region" description="Acidic residues" evidence="7">
    <location>
        <begin position="120"/>
        <end position="138"/>
    </location>
</feature>
<feature type="compositionally biased region" description="Acidic residues" evidence="7">
    <location>
        <begin position="196"/>
        <end position="209"/>
    </location>
</feature>
<feature type="compositionally biased region" description="Basic residues" evidence="7">
    <location>
        <begin position="176"/>
        <end position="193"/>
    </location>
</feature>
<comment type="similarity">
    <text evidence="5">Belongs to the IWS1 family.</text>
</comment>
<sequence>MSASPEHRAHSPSAQGADIAAHTSTDPAQLHSENAQEASLQREVEESQPNMYFDSGDKKDKNTGDGDGDTDLPASTTAEDKKEDLMDVDAENIHNRHEFTQDQDNTTTTTAAGEDSKPDSDDESVLSDVDENQFEDFDPANVEIDDRPQLAIDEENLKLIGRHKRSRNADGEWVEKKKHREGRRERRSRKKRGGQGEDEDGSAGDDGGVDGDSGRRRRRGDADSQIEEMRRRMTDAARLDSEAKKAGQPVYHKMAMLSEVVNLLNKTQFVHSLVDPEINLLEAVKFFLEPLDDASLPAYEIRSRLFACLAKLPINKEALIASGIGKVILFYTKSKQTEPHLKRQAEKLMADWTRTVIQRTDDYSKRVYQTADFNPTKSARPPPPITSAVKAAEQRNRELLPPRLANRARADLGPTSYSVVPKPVVVNESKFARPIGCVRFGFFVSELTV</sequence>
<feature type="compositionally biased region" description="Basic and acidic residues" evidence="7">
    <location>
        <begin position="78"/>
        <end position="100"/>
    </location>
</feature>
<dbReference type="PANTHER" id="PTHR46010:SF1">
    <property type="entry name" value="PROTEIN IWS1 HOMOLOG"/>
    <property type="match status" value="1"/>
</dbReference>
<dbReference type="PROSITE" id="PS51319">
    <property type="entry name" value="TFIIS_N"/>
    <property type="match status" value="1"/>
</dbReference>
<evidence type="ECO:0000259" key="8">
    <source>
        <dbReference type="PROSITE" id="PS51319"/>
    </source>
</evidence>
<proteinExistence type="inferred from homology"/>
<dbReference type="OrthoDB" id="21124at2759"/>
<reference evidence="9 10" key="1">
    <citation type="journal article" date="2016" name="Genome Biol. Evol.">
        <title>Divergent and convergent evolution of fungal pathogenicity.</title>
        <authorList>
            <person name="Shang Y."/>
            <person name="Xiao G."/>
            <person name="Zheng P."/>
            <person name="Cen K."/>
            <person name="Zhan S."/>
            <person name="Wang C."/>
        </authorList>
    </citation>
    <scope>NUCLEOTIDE SEQUENCE [LARGE SCALE GENOMIC DNA]</scope>
    <source>
        <strain evidence="9 10">ARSEF 7405</strain>
    </source>
</reference>
<comment type="function">
    <text evidence="4">Transcription factor involved in RNA polymerase II transcription regulation. May function in both SPT15/TBP post-recruitment and recruitment steps of transcription.</text>
</comment>
<keyword evidence="3 6" id="KW-0539">Nucleus</keyword>
<dbReference type="GO" id="GO:0016973">
    <property type="term" value="P:poly(A)+ mRNA export from nucleus"/>
    <property type="evidence" value="ECO:0007669"/>
    <property type="project" value="TreeGrafter"/>
</dbReference>